<sequence length="65" mass="7152">MSELKPSGPTPACKLMLWGGLFITALAILLLFFLPNNQQFAWIIIGVGFIVTGLGKACYRTHSQR</sequence>
<keyword evidence="3" id="KW-1185">Reference proteome</keyword>
<dbReference type="Proteomes" id="UP000317093">
    <property type="component" value="Chromosome"/>
</dbReference>
<protein>
    <submittedName>
        <fullName evidence="2">Uncharacterized protein</fullName>
    </submittedName>
</protein>
<reference evidence="2 3" key="1">
    <citation type="submission" date="2019-02" db="EMBL/GenBank/DDBJ databases">
        <title>Deep-cultivation of Planctomycetes and their phenomic and genomic characterization uncovers novel biology.</title>
        <authorList>
            <person name="Wiegand S."/>
            <person name="Jogler M."/>
            <person name="Boedeker C."/>
            <person name="Pinto D."/>
            <person name="Vollmers J."/>
            <person name="Rivas-Marin E."/>
            <person name="Kohn T."/>
            <person name="Peeters S.H."/>
            <person name="Heuer A."/>
            <person name="Rast P."/>
            <person name="Oberbeckmann S."/>
            <person name="Bunk B."/>
            <person name="Jeske O."/>
            <person name="Meyerdierks A."/>
            <person name="Storesund J.E."/>
            <person name="Kallscheuer N."/>
            <person name="Luecker S."/>
            <person name="Lage O.M."/>
            <person name="Pohl T."/>
            <person name="Merkel B.J."/>
            <person name="Hornburger P."/>
            <person name="Mueller R.-W."/>
            <person name="Bruemmer F."/>
            <person name="Labrenz M."/>
            <person name="Spormann A.M."/>
            <person name="Op den Camp H."/>
            <person name="Overmann J."/>
            <person name="Amann R."/>
            <person name="Jetten M.S.M."/>
            <person name="Mascher T."/>
            <person name="Medema M.H."/>
            <person name="Devos D.P."/>
            <person name="Kaster A.-K."/>
            <person name="Ovreas L."/>
            <person name="Rohde M."/>
            <person name="Galperin M.Y."/>
            <person name="Jogler C."/>
        </authorList>
    </citation>
    <scope>NUCLEOTIDE SEQUENCE [LARGE SCALE GENOMIC DNA]</scope>
    <source>
        <strain evidence="2 3">Pan216</strain>
    </source>
</reference>
<dbReference type="KEGG" id="knv:Pan216_04960"/>
<evidence type="ECO:0000256" key="1">
    <source>
        <dbReference type="SAM" id="Phobius"/>
    </source>
</evidence>
<gene>
    <name evidence="2" type="ORF">Pan216_04960</name>
</gene>
<feature type="transmembrane region" description="Helical" evidence="1">
    <location>
        <begin position="12"/>
        <end position="34"/>
    </location>
</feature>
<accession>A0A518AY60</accession>
<evidence type="ECO:0000313" key="2">
    <source>
        <dbReference type="EMBL" id="QDU59665.1"/>
    </source>
</evidence>
<dbReference type="EMBL" id="CP036279">
    <property type="protein sequence ID" value="QDU59665.1"/>
    <property type="molecule type" value="Genomic_DNA"/>
</dbReference>
<keyword evidence="1" id="KW-1133">Transmembrane helix</keyword>
<keyword evidence="1" id="KW-0812">Transmembrane</keyword>
<dbReference type="AlphaFoldDB" id="A0A518AY60"/>
<feature type="transmembrane region" description="Helical" evidence="1">
    <location>
        <begin position="40"/>
        <end position="59"/>
    </location>
</feature>
<proteinExistence type="predicted"/>
<evidence type="ECO:0000313" key="3">
    <source>
        <dbReference type="Proteomes" id="UP000317093"/>
    </source>
</evidence>
<name>A0A518AY60_9BACT</name>
<dbReference type="RefSeq" id="WP_145254299.1">
    <property type="nucleotide sequence ID" value="NZ_CP036279.1"/>
</dbReference>
<keyword evidence="1" id="KW-0472">Membrane</keyword>
<organism evidence="2 3">
    <name type="scientific">Kolteria novifilia</name>
    <dbReference type="NCBI Taxonomy" id="2527975"/>
    <lineage>
        <taxon>Bacteria</taxon>
        <taxon>Pseudomonadati</taxon>
        <taxon>Planctomycetota</taxon>
        <taxon>Planctomycetia</taxon>
        <taxon>Kolteriales</taxon>
        <taxon>Kolteriaceae</taxon>
        <taxon>Kolteria</taxon>
    </lineage>
</organism>